<organism evidence="2 3">
    <name type="scientific">Emticicia soli</name>
    <dbReference type="NCBI Taxonomy" id="2027878"/>
    <lineage>
        <taxon>Bacteria</taxon>
        <taxon>Pseudomonadati</taxon>
        <taxon>Bacteroidota</taxon>
        <taxon>Cytophagia</taxon>
        <taxon>Cytophagales</taxon>
        <taxon>Leadbetterellaceae</taxon>
        <taxon>Emticicia</taxon>
    </lineage>
</organism>
<dbReference type="Pfam" id="PF17132">
    <property type="entry name" value="Glyco_hydro_106"/>
    <property type="match status" value="3"/>
</dbReference>
<accession>A0ABW5JD45</accession>
<evidence type="ECO:0000256" key="1">
    <source>
        <dbReference type="SAM" id="SignalP"/>
    </source>
</evidence>
<dbReference type="GO" id="GO:0016787">
    <property type="term" value="F:hydrolase activity"/>
    <property type="evidence" value="ECO:0007669"/>
    <property type="project" value="UniProtKB-KW"/>
</dbReference>
<name>A0ABW5JD45_9BACT</name>
<comment type="caution">
    <text evidence="2">The sequence shown here is derived from an EMBL/GenBank/DDBJ whole genome shotgun (WGS) entry which is preliminary data.</text>
</comment>
<dbReference type="EMBL" id="JBHULC010000039">
    <property type="protein sequence ID" value="MFD2523972.1"/>
    <property type="molecule type" value="Genomic_DNA"/>
</dbReference>
<keyword evidence="2" id="KW-0378">Hydrolase</keyword>
<dbReference type="RefSeq" id="WP_340238738.1">
    <property type="nucleotide sequence ID" value="NZ_JBBEWC010000010.1"/>
</dbReference>
<keyword evidence="3" id="KW-1185">Reference proteome</keyword>
<protein>
    <submittedName>
        <fullName evidence="2">Glycosyl hydrolase</fullName>
    </submittedName>
</protein>
<reference evidence="3" key="1">
    <citation type="journal article" date="2019" name="Int. J. Syst. Evol. Microbiol.">
        <title>The Global Catalogue of Microorganisms (GCM) 10K type strain sequencing project: providing services to taxonomists for standard genome sequencing and annotation.</title>
        <authorList>
            <consortium name="The Broad Institute Genomics Platform"/>
            <consortium name="The Broad Institute Genome Sequencing Center for Infectious Disease"/>
            <person name="Wu L."/>
            <person name="Ma J."/>
        </authorList>
    </citation>
    <scope>NUCLEOTIDE SEQUENCE [LARGE SCALE GENOMIC DNA]</scope>
    <source>
        <strain evidence="3">KCTC 52344</strain>
    </source>
</reference>
<feature type="signal peptide" evidence="1">
    <location>
        <begin position="1"/>
        <end position="17"/>
    </location>
</feature>
<dbReference type="PANTHER" id="PTHR36848">
    <property type="entry name" value="DNA-BINDING PROTEIN (PUTATIVE SECRETED PROTEIN)-RELATED"/>
    <property type="match status" value="1"/>
</dbReference>
<evidence type="ECO:0000313" key="2">
    <source>
        <dbReference type="EMBL" id="MFD2523972.1"/>
    </source>
</evidence>
<dbReference type="InterPro" id="IPR008979">
    <property type="entry name" value="Galactose-bd-like_sf"/>
</dbReference>
<feature type="chain" id="PRO_5046165833" evidence="1">
    <location>
        <begin position="18"/>
        <end position="845"/>
    </location>
</feature>
<dbReference type="SUPFAM" id="SSF49785">
    <property type="entry name" value="Galactose-binding domain-like"/>
    <property type="match status" value="1"/>
</dbReference>
<dbReference type="InterPro" id="IPR053161">
    <property type="entry name" value="Ulvan_degrading_GH"/>
</dbReference>
<dbReference type="Proteomes" id="UP001597510">
    <property type="component" value="Unassembled WGS sequence"/>
</dbReference>
<dbReference type="Gene3D" id="2.60.120.260">
    <property type="entry name" value="Galactose-binding domain-like"/>
    <property type="match status" value="1"/>
</dbReference>
<proteinExistence type="predicted"/>
<dbReference type="NCBIfam" id="NF045579">
    <property type="entry name" value="rhamnoside_JR"/>
    <property type="match status" value="1"/>
</dbReference>
<keyword evidence="1" id="KW-0732">Signal</keyword>
<dbReference type="PANTHER" id="PTHR36848:SF2">
    <property type="entry name" value="SECRETED PROTEIN"/>
    <property type="match status" value="1"/>
</dbReference>
<sequence>MKRFVILFCFITCQVSAQVSTNKPWAYWWWMGSAVTKEGITQNLQEYAKAGFGGMHIIPIYGVKGEESKFLPFLSTEWLEMLDFTLQEARKNNLGIDLTLGTGWPFGGKSVSPQDAAQAFKVEEQNGKYTLTFSPTNQKVKRAAPGGEGLVVDHFNKEAVERYLQTFKEAFGQKNYPVRAFYNDSYEVYGANWTVNFFQRFKELRGYDLQDHLDVLAKEKAETEREKLIWGDYNETLSDILRDDFTKTWINWSKQQGKITRNEAHGSPANILDLYAIADIPETEFFGSKPYDIPLSRIDPDYEENRFGLPDALVVKLASSVAHVTGKKLVSSETATWLGNHFKVSLAQVKPIIDESFIGGVNHVFYHGLPYSPPNEPFPGWLFYASTNFNQQSHFWEYLPELNNYIARCQAKLQNSKPDNDILMYFPFYDLWQSVGNKAKTHAIDVHAIMRDGMLKPKSAFGDLCKTLMAQGYSFDFISDLQLKNAQASNKQLITQGKQNYKAIVVPPVKYLPLATLALLEKYKSAGIQVFFIDQLPKSTTGFKDWEKHQAQFEALLPKLSKNLSSDIVSSLKSAGIRQENMSELGLSFIRKKTAKGTLYFVSNLGKQYQNGKIQLATSAQAIRISDPLHQKNGLVSFKRIAPNLIEIPLTLYGGQSVFIEALTQKPAGEKTYNQKNTGETIVLKGQWKVDFIKGHPFIPHSFQTDSLQSWVNLSDTTAQYFSGTARYQLSFDLDKSQIKNGWIDLGDVREMATVKLNGTDLGKYWSLPFRVPFTADMLSTSNKLEIEVSNLSANRIRYLDKTGVNWKKFYDTNMVDIRYQPFNAAKWEPVPSGLLGKVQLIFEE</sequence>
<gene>
    <name evidence="2" type="ORF">ACFSR2_23935</name>
</gene>
<evidence type="ECO:0000313" key="3">
    <source>
        <dbReference type="Proteomes" id="UP001597510"/>
    </source>
</evidence>